<dbReference type="EMBL" id="BAAAYR010000001">
    <property type="protein sequence ID" value="GAA3558343.1"/>
    <property type="molecule type" value="Genomic_DNA"/>
</dbReference>
<comment type="caution">
    <text evidence="1">The sequence shown here is derived from an EMBL/GenBank/DDBJ whole genome shotgun (WGS) entry which is preliminary data.</text>
</comment>
<reference evidence="2" key="1">
    <citation type="journal article" date="2019" name="Int. J. Syst. Evol. Microbiol.">
        <title>The Global Catalogue of Microorganisms (GCM) 10K type strain sequencing project: providing services to taxonomists for standard genome sequencing and annotation.</title>
        <authorList>
            <consortium name="The Broad Institute Genomics Platform"/>
            <consortium name="The Broad Institute Genome Sequencing Center for Infectious Disease"/>
            <person name="Wu L."/>
            <person name="Ma J."/>
        </authorList>
    </citation>
    <scope>NUCLEOTIDE SEQUENCE [LARGE SCALE GENOMIC DNA]</scope>
    <source>
        <strain evidence="2">JCM 16540</strain>
    </source>
</reference>
<evidence type="ECO:0000313" key="2">
    <source>
        <dbReference type="Proteomes" id="UP001500767"/>
    </source>
</evidence>
<evidence type="ECO:0000313" key="1">
    <source>
        <dbReference type="EMBL" id="GAA3558343.1"/>
    </source>
</evidence>
<gene>
    <name evidence="1" type="ORF">GCM10022197_12050</name>
</gene>
<evidence type="ECO:0008006" key="3">
    <source>
        <dbReference type="Google" id="ProtNLM"/>
    </source>
</evidence>
<name>A0ABP6WYD3_9ACTN</name>
<organism evidence="1 2">
    <name type="scientific">Microlunatus spumicola</name>
    <dbReference type="NCBI Taxonomy" id="81499"/>
    <lineage>
        <taxon>Bacteria</taxon>
        <taxon>Bacillati</taxon>
        <taxon>Actinomycetota</taxon>
        <taxon>Actinomycetes</taxon>
        <taxon>Propionibacteriales</taxon>
        <taxon>Propionibacteriaceae</taxon>
        <taxon>Microlunatus</taxon>
    </lineage>
</organism>
<protein>
    <recommendedName>
        <fullName evidence="3">Lipoprotein</fullName>
    </recommendedName>
</protein>
<proteinExistence type="predicted"/>
<dbReference type="PROSITE" id="PS51257">
    <property type="entry name" value="PROKAR_LIPOPROTEIN"/>
    <property type="match status" value="1"/>
</dbReference>
<accession>A0ABP6WYD3</accession>
<keyword evidence="2" id="KW-1185">Reference proteome</keyword>
<dbReference type="RefSeq" id="WP_204911790.1">
    <property type="nucleotide sequence ID" value="NZ_BAAAYR010000001.1"/>
</dbReference>
<dbReference type="Proteomes" id="UP001500767">
    <property type="component" value="Unassembled WGS sequence"/>
</dbReference>
<sequence>MGRWSKAATGVVPVLVLLGCGSSEEPAVLSAATAFQRAVAAQDSPAACALLSDEARERLEAAAARPCAEALLALDLPGDAVRSTEVWGGEAQVRLSSQVIFLAELGDGWRVTGAGCTPRPDQPYACRVRA</sequence>